<keyword evidence="2" id="KW-1185">Reference proteome</keyword>
<accession>A0ABR9G9I5</accession>
<name>A0ABR9G9I5_9GAMM</name>
<sequence>MQRYRAFATIDVRHDYFADGSARDLVFRPHADTSAFLHRFAMLVHADGRSLGISVADSQLPGIWSERNEEGQPRSLCFDLYSGDADCVYYTETVAVQPPTQQDGIQPAPLLPVAASPRAPLATVALPLSGGGDDFAAWVEALGTAYRLHLQSRSTIWKYLLVGDWRGRALSIVDQRGEVSFTTPAQQVLPNGQSALVVHSTSPIAMRERPPQRFQLRDVTDTPGRVLISRLPGAAPQRLWRETVRGVSTAVSEIFVHS</sequence>
<dbReference type="Proteomes" id="UP000651010">
    <property type="component" value="Unassembled WGS sequence"/>
</dbReference>
<protein>
    <submittedName>
        <fullName evidence="1">Uncharacterized protein</fullName>
    </submittedName>
</protein>
<comment type="caution">
    <text evidence="1">The sequence shown here is derived from an EMBL/GenBank/DDBJ whole genome shotgun (WGS) entry which is preliminary data.</text>
</comment>
<proteinExistence type="predicted"/>
<organism evidence="1 2">
    <name type="scientific">Dyella acidiphila</name>
    <dbReference type="NCBI Taxonomy" id="2775866"/>
    <lineage>
        <taxon>Bacteria</taxon>
        <taxon>Pseudomonadati</taxon>
        <taxon>Pseudomonadota</taxon>
        <taxon>Gammaproteobacteria</taxon>
        <taxon>Lysobacterales</taxon>
        <taxon>Rhodanobacteraceae</taxon>
        <taxon>Dyella</taxon>
    </lineage>
</organism>
<reference evidence="1 2" key="1">
    <citation type="submission" date="2020-09" db="EMBL/GenBank/DDBJ databases">
        <title>Dyella sp. 7MK23 isolated from forest soil.</title>
        <authorList>
            <person name="Fu J."/>
        </authorList>
    </citation>
    <scope>NUCLEOTIDE SEQUENCE [LARGE SCALE GENOMIC DNA]</scope>
    <source>
        <strain evidence="1 2">7MK23</strain>
    </source>
</reference>
<evidence type="ECO:0000313" key="1">
    <source>
        <dbReference type="EMBL" id="MBE1160686.1"/>
    </source>
</evidence>
<dbReference type="EMBL" id="JACZZA010000005">
    <property type="protein sequence ID" value="MBE1160686.1"/>
    <property type="molecule type" value="Genomic_DNA"/>
</dbReference>
<evidence type="ECO:0000313" key="2">
    <source>
        <dbReference type="Proteomes" id="UP000651010"/>
    </source>
</evidence>
<gene>
    <name evidence="1" type="ORF">IGX34_09820</name>
</gene>
<dbReference type="RefSeq" id="WP_192555548.1">
    <property type="nucleotide sequence ID" value="NZ_JACZZA010000005.1"/>
</dbReference>